<proteinExistence type="predicted"/>
<evidence type="ECO:0000313" key="4">
    <source>
        <dbReference type="EMBL" id="KAI3403827.2"/>
    </source>
</evidence>
<feature type="transmembrane region" description="Helical" evidence="3">
    <location>
        <begin position="19"/>
        <end position="36"/>
    </location>
</feature>
<dbReference type="GO" id="GO:0015031">
    <property type="term" value="P:protein transport"/>
    <property type="evidence" value="ECO:0007669"/>
    <property type="project" value="TreeGrafter"/>
</dbReference>
<organism evidence="4 5">
    <name type="scientific">Candida oxycetoniae</name>
    <dbReference type="NCBI Taxonomy" id="497107"/>
    <lineage>
        <taxon>Eukaryota</taxon>
        <taxon>Fungi</taxon>
        <taxon>Dikarya</taxon>
        <taxon>Ascomycota</taxon>
        <taxon>Saccharomycotina</taxon>
        <taxon>Pichiomycetes</taxon>
        <taxon>Debaryomycetaceae</taxon>
        <taxon>Candida/Lodderomyces clade</taxon>
        <taxon>Candida</taxon>
    </lineage>
</organism>
<reference evidence="4" key="1">
    <citation type="journal article" date="2022" name="DNA Res.">
        <title>Genome analysis of five recently described species of the CUG-Ser clade uncovers Candida theae as a new hybrid lineage with pathogenic potential in the Candida parapsilosis species complex.</title>
        <authorList>
            <person name="Mixao V."/>
            <person name="Del Olmo V."/>
            <person name="Hegedusova E."/>
            <person name="Saus E."/>
            <person name="Pryszcz L."/>
            <person name="Cillingova A."/>
            <person name="Nosek J."/>
            <person name="Gabaldon T."/>
        </authorList>
    </citation>
    <scope>NUCLEOTIDE SEQUENCE</scope>
    <source>
        <strain evidence="4">CBS 10844</strain>
    </source>
</reference>
<keyword evidence="3" id="KW-0812">Transmembrane</keyword>
<dbReference type="InterPro" id="IPR011431">
    <property type="entry name" value="Trafficking_Pga2"/>
</dbReference>
<keyword evidence="3" id="KW-0472">Membrane</keyword>
<evidence type="ECO:0000256" key="2">
    <source>
        <dbReference type="SAM" id="MobiDB-lite"/>
    </source>
</evidence>
<dbReference type="PANTHER" id="PTHR28199">
    <property type="entry name" value="PROCESSING OF GAS1 AND ALP PROTEIN 2"/>
    <property type="match status" value="1"/>
</dbReference>
<keyword evidence="5" id="KW-1185">Reference proteome</keyword>
<dbReference type="GeneID" id="73381002"/>
<keyword evidence="3" id="KW-1133">Transmembrane helix</keyword>
<feature type="region of interest" description="Disordered" evidence="2">
    <location>
        <begin position="103"/>
        <end position="127"/>
    </location>
</feature>
<evidence type="ECO:0008006" key="6">
    <source>
        <dbReference type="Google" id="ProtNLM"/>
    </source>
</evidence>
<dbReference type="AlphaFoldDB" id="A0AAI9SVP4"/>
<dbReference type="RefSeq" id="XP_049179574.1">
    <property type="nucleotide sequence ID" value="XM_049324715.1"/>
</dbReference>
<name>A0AAI9SVP4_9ASCO</name>
<feature type="compositionally biased region" description="Acidic residues" evidence="2">
    <location>
        <begin position="115"/>
        <end position="127"/>
    </location>
</feature>
<sequence>MAAFDEIYDYVEKDTFKKYFRLAVVIFAYLIFRKLYSQWASKKQTDYQLRLDAQEKKLKAERDEKERLEAENKLNKEASEFGWGKKTRKNVKVTELVLEQMAQETRQRHQTSYDAQEDADIDDLLED</sequence>
<gene>
    <name evidence="4" type="ORF">KGF56_003387</name>
</gene>
<comment type="caution">
    <text evidence="4">The sequence shown here is derived from an EMBL/GenBank/DDBJ whole genome shotgun (WGS) entry which is preliminary data.</text>
</comment>
<evidence type="ECO:0000256" key="1">
    <source>
        <dbReference type="SAM" id="Coils"/>
    </source>
</evidence>
<dbReference type="PANTHER" id="PTHR28199:SF1">
    <property type="entry name" value="PROCESSING OF GAS1 AND ALP PROTEIN 2"/>
    <property type="match status" value="1"/>
</dbReference>
<evidence type="ECO:0000256" key="3">
    <source>
        <dbReference type="SAM" id="Phobius"/>
    </source>
</evidence>
<dbReference type="EMBL" id="JAHUZD010000119">
    <property type="protein sequence ID" value="KAI3403827.2"/>
    <property type="molecule type" value="Genomic_DNA"/>
</dbReference>
<feature type="coiled-coil region" evidence="1">
    <location>
        <begin position="44"/>
        <end position="80"/>
    </location>
</feature>
<evidence type="ECO:0000313" key="5">
    <source>
        <dbReference type="Proteomes" id="UP001202479"/>
    </source>
</evidence>
<keyword evidence="1" id="KW-0175">Coiled coil</keyword>
<accession>A0AAI9SVP4</accession>
<dbReference type="Proteomes" id="UP001202479">
    <property type="component" value="Unassembled WGS sequence"/>
</dbReference>
<protein>
    <recommendedName>
        <fullName evidence="6">Processing of GAS1 and ALP protein 2</fullName>
    </recommendedName>
</protein>